<proteinExistence type="predicted"/>
<dbReference type="OrthoDB" id="9975959at2759"/>
<gene>
    <name evidence="14" type="ORF">CTI12_AA548150</name>
</gene>
<name>A0A2U1KZ77_ARTAN</name>
<dbReference type="InterPro" id="IPR036691">
    <property type="entry name" value="Endo/exonu/phosph_ase_sf"/>
</dbReference>
<organism evidence="14 15">
    <name type="scientific">Artemisia annua</name>
    <name type="common">Sweet wormwood</name>
    <dbReference type="NCBI Taxonomy" id="35608"/>
    <lineage>
        <taxon>Eukaryota</taxon>
        <taxon>Viridiplantae</taxon>
        <taxon>Streptophyta</taxon>
        <taxon>Embryophyta</taxon>
        <taxon>Tracheophyta</taxon>
        <taxon>Spermatophyta</taxon>
        <taxon>Magnoliopsida</taxon>
        <taxon>eudicotyledons</taxon>
        <taxon>Gunneridae</taxon>
        <taxon>Pentapetalae</taxon>
        <taxon>asterids</taxon>
        <taxon>campanulids</taxon>
        <taxon>Asterales</taxon>
        <taxon>Asteraceae</taxon>
        <taxon>Asteroideae</taxon>
        <taxon>Anthemideae</taxon>
        <taxon>Artemisiinae</taxon>
        <taxon>Artemisia</taxon>
    </lineage>
</organism>
<keyword evidence="11" id="KW-0234">DNA repair</keyword>
<dbReference type="CDD" id="cd09080">
    <property type="entry name" value="TDP2"/>
    <property type="match status" value="1"/>
</dbReference>
<keyword evidence="5" id="KW-0479">Metal-binding</keyword>
<comment type="caution">
    <text evidence="14">The sequence shown here is derived from an EMBL/GenBank/DDBJ whole genome shotgun (WGS) entry which is preliminary data.</text>
</comment>
<evidence type="ECO:0000256" key="11">
    <source>
        <dbReference type="ARBA" id="ARBA00023204"/>
    </source>
</evidence>
<evidence type="ECO:0000256" key="8">
    <source>
        <dbReference type="ARBA" id="ARBA00022801"/>
    </source>
</evidence>
<dbReference type="InterPro" id="IPR051547">
    <property type="entry name" value="TDP2-like"/>
</dbReference>
<evidence type="ECO:0000256" key="6">
    <source>
        <dbReference type="ARBA" id="ARBA00022763"/>
    </source>
</evidence>
<dbReference type="Proteomes" id="UP000245207">
    <property type="component" value="Unassembled WGS sequence"/>
</dbReference>
<keyword evidence="14" id="KW-0255">Endonuclease</keyword>
<dbReference type="SUPFAM" id="SSF90209">
    <property type="entry name" value="Ran binding protein zinc finger-like"/>
    <property type="match status" value="1"/>
</dbReference>
<dbReference type="GO" id="GO:0006302">
    <property type="term" value="P:double-strand break repair"/>
    <property type="evidence" value="ECO:0007669"/>
    <property type="project" value="TreeGrafter"/>
</dbReference>
<evidence type="ECO:0000256" key="12">
    <source>
        <dbReference type="ARBA" id="ARBA00023242"/>
    </source>
</evidence>
<feature type="domain" description="RanBP2-type" evidence="13">
    <location>
        <begin position="47"/>
        <end position="66"/>
    </location>
</feature>
<comment type="cofactor">
    <cofactor evidence="2">
        <name>Mg(2+)</name>
        <dbReference type="ChEBI" id="CHEBI:18420"/>
    </cofactor>
</comment>
<evidence type="ECO:0000256" key="4">
    <source>
        <dbReference type="ARBA" id="ARBA00022722"/>
    </source>
</evidence>
<keyword evidence="9" id="KW-0862">Zinc</keyword>
<keyword evidence="7" id="KW-0863">Zinc-finger</keyword>
<dbReference type="GO" id="GO:0008270">
    <property type="term" value="F:zinc ion binding"/>
    <property type="evidence" value="ECO:0007669"/>
    <property type="project" value="UniProtKB-KW"/>
</dbReference>
<comment type="subcellular location">
    <subcellularLocation>
        <location evidence="3">Nucleus</location>
        <location evidence="3">PML body</location>
    </subcellularLocation>
</comment>
<protein>
    <submittedName>
        <fullName evidence="14">Endonuclease/exonuclease/phosphatase family protein</fullName>
    </submittedName>
</protein>
<comment type="cofactor">
    <cofactor evidence="1">
        <name>Mn(2+)</name>
        <dbReference type="ChEBI" id="CHEBI:29035"/>
    </cofactor>
</comment>
<dbReference type="SMART" id="SM00547">
    <property type="entry name" value="ZnF_RBZ"/>
    <property type="match status" value="2"/>
</dbReference>
<dbReference type="GO" id="GO:0070260">
    <property type="term" value="F:5'-tyrosyl-DNA phosphodiesterase activity"/>
    <property type="evidence" value="ECO:0007669"/>
    <property type="project" value="TreeGrafter"/>
</dbReference>
<dbReference type="STRING" id="35608.A0A2U1KZ77"/>
<keyword evidence="6" id="KW-0227">DNA damage</keyword>
<keyword evidence="12" id="KW-0539">Nucleus</keyword>
<evidence type="ECO:0000259" key="13">
    <source>
        <dbReference type="PROSITE" id="PS01358"/>
    </source>
</evidence>
<dbReference type="Gene3D" id="2.30.30.380">
    <property type="entry name" value="Zn-finger domain of Sec23/24"/>
    <property type="match status" value="2"/>
</dbReference>
<evidence type="ECO:0000256" key="2">
    <source>
        <dbReference type="ARBA" id="ARBA00001946"/>
    </source>
</evidence>
<dbReference type="InterPro" id="IPR005135">
    <property type="entry name" value="Endo/exonuclease/phosphatase"/>
</dbReference>
<dbReference type="Pfam" id="PF03372">
    <property type="entry name" value="Exo_endo_phos"/>
    <property type="match status" value="1"/>
</dbReference>
<dbReference type="InterPro" id="IPR036443">
    <property type="entry name" value="Znf_RanBP2_sf"/>
</dbReference>
<evidence type="ECO:0000256" key="10">
    <source>
        <dbReference type="ARBA" id="ARBA00022842"/>
    </source>
</evidence>
<evidence type="ECO:0000256" key="9">
    <source>
        <dbReference type="ARBA" id="ARBA00022833"/>
    </source>
</evidence>
<keyword evidence="15" id="KW-1185">Reference proteome</keyword>
<dbReference type="GO" id="GO:0004519">
    <property type="term" value="F:endonuclease activity"/>
    <property type="evidence" value="ECO:0007669"/>
    <property type="project" value="UniProtKB-KW"/>
</dbReference>
<dbReference type="InterPro" id="IPR001876">
    <property type="entry name" value="Znf_RanBP2"/>
</dbReference>
<dbReference type="PANTHER" id="PTHR15822:SF4">
    <property type="entry name" value="TYROSYL-DNA PHOSPHODIESTERASE 2"/>
    <property type="match status" value="1"/>
</dbReference>
<dbReference type="GO" id="GO:0005737">
    <property type="term" value="C:cytoplasm"/>
    <property type="evidence" value="ECO:0007669"/>
    <property type="project" value="TreeGrafter"/>
</dbReference>
<keyword evidence="10" id="KW-0460">Magnesium</keyword>
<evidence type="ECO:0000313" key="14">
    <source>
        <dbReference type="EMBL" id="PWA42061.1"/>
    </source>
</evidence>
<dbReference type="PROSITE" id="PS01358">
    <property type="entry name" value="ZF_RANBP2_1"/>
    <property type="match status" value="1"/>
</dbReference>
<evidence type="ECO:0000256" key="5">
    <source>
        <dbReference type="ARBA" id="ARBA00022723"/>
    </source>
</evidence>
<dbReference type="PANTHER" id="PTHR15822">
    <property type="entry name" value="TRAF AND TNF RECEPTOR-ASSOCIATED PROTEIN"/>
    <property type="match status" value="1"/>
</dbReference>
<dbReference type="AlphaFoldDB" id="A0A2U1KZ77"/>
<keyword evidence="4" id="KW-0540">Nuclease</keyword>
<keyword evidence="14" id="KW-0269">Exonuclease</keyword>
<keyword evidence="8" id="KW-0378">Hydrolase</keyword>
<dbReference type="GO" id="GO:0004527">
    <property type="term" value="F:exonuclease activity"/>
    <property type="evidence" value="ECO:0007669"/>
    <property type="project" value="UniProtKB-KW"/>
</dbReference>
<dbReference type="EMBL" id="PKPP01012647">
    <property type="protein sequence ID" value="PWA42061.1"/>
    <property type="molecule type" value="Genomic_DNA"/>
</dbReference>
<dbReference type="SUPFAM" id="SSF56219">
    <property type="entry name" value="DNase I-like"/>
    <property type="match status" value="1"/>
</dbReference>
<dbReference type="GO" id="GO:0003697">
    <property type="term" value="F:single-stranded DNA binding"/>
    <property type="evidence" value="ECO:0007669"/>
    <property type="project" value="TreeGrafter"/>
</dbReference>
<accession>A0A2U1KZ77</accession>
<evidence type="ECO:0000313" key="15">
    <source>
        <dbReference type="Proteomes" id="UP000245207"/>
    </source>
</evidence>
<dbReference type="Gene3D" id="3.60.10.10">
    <property type="entry name" value="Endonuclease/exonuclease/phosphatase"/>
    <property type="match status" value="1"/>
</dbReference>
<evidence type="ECO:0000256" key="3">
    <source>
        <dbReference type="ARBA" id="ARBA00004322"/>
    </source>
</evidence>
<evidence type="ECO:0000256" key="7">
    <source>
        <dbReference type="ARBA" id="ARBA00022771"/>
    </source>
</evidence>
<reference evidence="14 15" key="1">
    <citation type="journal article" date="2018" name="Mol. Plant">
        <title>The genome of Artemisia annua provides insight into the evolution of Asteraceae family and artemisinin biosynthesis.</title>
        <authorList>
            <person name="Shen Q."/>
            <person name="Zhang L."/>
            <person name="Liao Z."/>
            <person name="Wang S."/>
            <person name="Yan T."/>
            <person name="Shi P."/>
            <person name="Liu M."/>
            <person name="Fu X."/>
            <person name="Pan Q."/>
            <person name="Wang Y."/>
            <person name="Lv Z."/>
            <person name="Lu X."/>
            <person name="Zhang F."/>
            <person name="Jiang W."/>
            <person name="Ma Y."/>
            <person name="Chen M."/>
            <person name="Hao X."/>
            <person name="Li L."/>
            <person name="Tang Y."/>
            <person name="Lv G."/>
            <person name="Zhou Y."/>
            <person name="Sun X."/>
            <person name="Brodelius P.E."/>
            <person name="Rose J.K.C."/>
            <person name="Tang K."/>
        </authorList>
    </citation>
    <scope>NUCLEOTIDE SEQUENCE [LARGE SCALE GENOMIC DNA]</scope>
    <source>
        <strain evidence="15">cv. Huhao1</strain>
        <tissue evidence="14">Leaf</tissue>
    </source>
</reference>
<dbReference type="FunFam" id="3.60.10.10:FF:000058">
    <property type="entry name" value="Tyrosyl-DNA phosphodiesterase 2"/>
    <property type="match status" value="1"/>
</dbReference>
<evidence type="ECO:0000256" key="1">
    <source>
        <dbReference type="ARBA" id="ARBA00001936"/>
    </source>
</evidence>
<sequence>MSSSWTCSSCTFINPNSLKPTCQICSNSKPTSQFSSSSKPTSNLEKWSCKACTFLNPYKLSSCEICGTRNSSFSSNLNLDDQELELGSKGVGNVFLPLLQKCSNLSSSTNKRKIGDDSVDVDNEVVYLGVSRGVKSSNKKAVDFVTVDDDAFDLGGSRDIKSAGKALVGCDDTRAKEDLRTLKILSYNVWFAENIELRIRMRAIGDIIQLHSPDVICLQEVTPNIYAIFQRTNWWKSYKCSLSYDKAMTRPYFCMQLSKLPVKSFGCKQFSYSAMGRELCIAEVSTQGDAPLVVATSHLESPCPGPPKWDQMYSKERVRQANEAVDFLKKNPNAIFCGDMNWDDKLDGEFPLPDGWIDAWTELKPKEIGWTYDTKANLMLSANWKLQKRLDRFLISLRDFKAESINMVGTERIPEVTYMKQRKGKPDLELPVLPSDHFGLLLTLAACSSNSTKRKIEDDSVDVDDGSVDFGVSRKLANENLVGYALFHVVSLPKQLSILLFLQV</sequence>